<dbReference type="Gene3D" id="3.70.10.10">
    <property type="match status" value="1"/>
</dbReference>
<dbReference type="GO" id="GO:0003677">
    <property type="term" value="F:DNA binding"/>
    <property type="evidence" value="ECO:0007669"/>
    <property type="project" value="UniProtKB-UniRule"/>
</dbReference>
<evidence type="ECO:0000256" key="4">
    <source>
        <dbReference type="ARBA" id="ARBA00022679"/>
    </source>
</evidence>
<dbReference type="Pfam" id="PF02768">
    <property type="entry name" value="DNA_pol3_beta_3"/>
    <property type="match status" value="1"/>
</dbReference>
<feature type="domain" description="DNA polymerase III beta sliding clamp N-terminal" evidence="10">
    <location>
        <begin position="1"/>
        <end position="116"/>
    </location>
</feature>
<comment type="subcellular location">
    <subcellularLocation>
        <location evidence="1 9">Cytoplasm</location>
    </subcellularLocation>
</comment>
<dbReference type="GO" id="GO:0006271">
    <property type="term" value="P:DNA strand elongation involved in DNA replication"/>
    <property type="evidence" value="ECO:0007669"/>
    <property type="project" value="TreeGrafter"/>
</dbReference>
<dbReference type="Pfam" id="PF00712">
    <property type="entry name" value="DNA_pol3_beta"/>
    <property type="match status" value="1"/>
</dbReference>
<accession>A0A1F6DAJ0</accession>
<evidence type="ECO:0000256" key="8">
    <source>
        <dbReference type="ARBA" id="ARBA00023125"/>
    </source>
</evidence>
<evidence type="ECO:0000256" key="3">
    <source>
        <dbReference type="ARBA" id="ARBA00022490"/>
    </source>
</evidence>
<dbReference type="GO" id="GO:0003887">
    <property type="term" value="F:DNA-directed DNA polymerase activity"/>
    <property type="evidence" value="ECO:0007669"/>
    <property type="project" value="UniProtKB-UniRule"/>
</dbReference>
<dbReference type="Gene3D" id="3.10.150.10">
    <property type="entry name" value="DNA Polymerase III, subunit A, domain 2"/>
    <property type="match status" value="1"/>
</dbReference>
<evidence type="ECO:0000313" key="13">
    <source>
        <dbReference type="EMBL" id="OGG58458.1"/>
    </source>
</evidence>
<comment type="similarity">
    <text evidence="2 9">Belongs to the beta sliding clamp family.</text>
</comment>
<dbReference type="InterPro" id="IPR022635">
    <property type="entry name" value="DNA_polIII_beta_C"/>
</dbReference>
<dbReference type="InterPro" id="IPR046938">
    <property type="entry name" value="DNA_clamp_sf"/>
</dbReference>
<feature type="domain" description="DNA polymerase III beta sliding clamp C-terminal" evidence="12">
    <location>
        <begin position="243"/>
        <end position="363"/>
    </location>
</feature>
<dbReference type="PIRSF" id="PIRSF000804">
    <property type="entry name" value="DNA_pol_III_b"/>
    <property type="match status" value="1"/>
</dbReference>
<comment type="caution">
    <text evidence="13">The sequence shown here is derived from an EMBL/GenBank/DDBJ whole genome shotgun (WGS) entry which is preliminary data.</text>
</comment>
<evidence type="ECO:0000256" key="1">
    <source>
        <dbReference type="ARBA" id="ARBA00004496"/>
    </source>
</evidence>
<dbReference type="SUPFAM" id="SSF55979">
    <property type="entry name" value="DNA clamp"/>
    <property type="match status" value="3"/>
</dbReference>
<dbReference type="PANTHER" id="PTHR30478">
    <property type="entry name" value="DNA POLYMERASE III SUBUNIT BETA"/>
    <property type="match status" value="1"/>
</dbReference>
<proteinExistence type="inferred from homology"/>
<keyword evidence="5 9" id="KW-0548">Nucleotidyltransferase</keyword>
<protein>
    <recommendedName>
        <fullName evidence="9">Beta sliding clamp</fullName>
    </recommendedName>
</protein>
<dbReference type="GO" id="GO:0009360">
    <property type="term" value="C:DNA polymerase III complex"/>
    <property type="evidence" value="ECO:0007669"/>
    <property type="project" value="InterPro"/>
</dbReference>
<dbReference type="GO" id="GO:0008408">
    <property type="term" value="F:3'-5' exonuclease activity"/>
    <property type="evidence" value="ECO:0007669"/>
    <property type="project" value="InterPro"/>
</dbReference>
<name>A0A1F6DAJ0_9BACT</name>
<evidence type="ECO:0000256" key="5">
    <source>
        <dbReference type="ARBA" id="ARBA00022695"/>
    </source>
</evidence>
<comment type="subunit">
    <text evidence="9">Forms a ring-shaped head-to-tail homodimer around DNA.</text>
</comment>
<evidence type="ECO:0000256" key="7">
    <source>
        <dbReference type="ARBA" id="ARBA00022932"/>
    </source>
</evidence>
<evidence type="ECO:0000256" key="9">
    <source>
        <dbReference type="PIRNR" id="PIRNR000804"/>
    </source>
</evidence>
<keyword evidence="6 9" id="KW-0235">DNA replication</keyword>
<organism evidence="13 14">
    <name type="scientific">Candidatus Kaiserbacteria bacterium RIFCSPHIGHO2_01_FULL_55_17</name>
    <dbReference type="NCBI Taxonomy" id="1798484"/>
    <lineage>
        <taxon>Bacteria</taxon>
        <taxon>Candidatus Kaiseribacteriota</taxon>
    </lineage>
</organism>
<evidence type="ECO:0000256" key="6">
    <source>
        <dbReference type="ARBA" id="ARBA00022705"/>
    </source>
</evidence>
<dbReference type="InterPro" id="IPR022634">
    <property type="entry name" value="DNA_polIII_beta_N"/>
</dbReference>
<comment type="function">
    <text evidence="9">Confers DNA tethering and processivity to DNA polymerases and other proteins. Acts as a clamp, forming a ring around DNA (a reaction catalyzed by the clamp-loading complex) which diffuses in an ATP-independent manner freely and bidirectionally along dsDNA. Initially characterized for its ability to contact the catalytic subunit of DNA polymerase III (Pol III), a complex, multichain enzyme responsible for most of the replicative synthesis in bacteria; Pol III exhibits 3'-5' exonuclease proofreading activity. The beta chain is required for initiation of replication as well as for processivity of DNA replication.</text>
</comment>
<evidence type="ECO:0000259" key="10">
    <source>
        <dbReference type="Pfam" id="PF00712"/>
    </source>
</evidence>
<evidence type="ECO:0000256" key="2">
    <source>
        <dbReference type="ARBA" id="ARBA00010752"/>
    </source>
</evidence>
<dbReference type="PANTHER" id="PTHR30478:SF0">
    <property type="entry name" value="BETA SLIDING CLAMP"/>
    <property type="match status" value="1"/>
</dbReference>
<evidence type="ECO:0000259" key="12">
    <source>
        <dbReference type="Pfam" id="PF02768"/>
    </source>
</evidence>
<gene>
    <name evidence="13" type="ORF">A2853_02055</name>
</gene>
<dbReference type="SMART" id="SM00480">
    <property type="entry name" value="POL3Bc"/>
    <property type="match status" value="1"/>
</dbReference>
<sequence>MRLTTTKEKILSGVLASERITGKKETLPVLSCVLIEVTKDISLRATNLEAGIEVRIQGDVEEKGVVAVPAGVLSQTLRSIGGDKVTLRTEEGNLVVESRGTKTLIKAIPHEEFPTLSGSSEKKGMSISRELLIRGIQTVSYAASPSMIRPELGSVYISVKSGGIVCVATDSFRLAEKVLSGAGTKEEVEVLVPLKHALELAHVLERMEGESVMLVADESQLTVSGGGVRFVSRLVEGTFPNYKEIIPKTFAAEATTLKNDFAEMLKKARVFSGGDQHVGLHIYPKRKIFTATARSAEVGEMSDSIDAALSGEDIDINFHIGYLADCLSSIEADSITLSFSGAGKPLVIRGVSDSSFTYLVMPLNR</sequence>
<evidence type="ECO:0000259" key="11">
    <source>
        <dbReference type="Pfam" id="PF02767"/>
    </source>
</evidence>
<keyword evidence="4 9" id="KW-0808">Transferase</keyword>
<keyword evidence="3 9" id="KW-0963">Cytoplasm</keyword>
<dbReference type="GO" id="GO:0005737">
    <property type="term" value="C:cytoplasm"/>
    <property type="evidence" value="ECO:0007669"/>
    <property type="project" value="UniProtKB-SubCell"/>
</dbReference>
<dbReference type="InterPro" id="IPR001001">
    <property type="entry name" value="DNA_polIII_beta"/>
</dbReference>
<keyword evidence="7 9" id="KW-0239">DNA-directed DNA polymerase</keyword>
<dbReference type="AlphaFoldDB" id="A0A1F6DAJ0"/>
<dbReference type="Pfam" id="PF02767">
    <property type="entry name" value="DNA_pol3_beta_2"/>
    <property type="match status" value="1"/>
</dbReference>
<dbReference type="InterPro" id="IPR022637">
    <property type="entry name" value="DNA_polIII_beta_cen"/>
</dbReference>
<feature type="domain" description="DNA polymerase III beta sliding clamp central" evidence="11">
    <location>
        <begin position="127"/>
        <end position="241"/>
    </location>
</feature>
<reference evidence="13 14" key="1">
    <citation type="journal article" date="2016" name="Nat. Commun.">
        <title>Thousands of microbial genomes shed light on interconnected biogeochemical processes in an aquifer system.</title>
        <authorList>
            <person name="Anantharaman K."/>
            <person name="Brown C.T."/>
            <person name="Hug L.A."/>
            <person name="Sharon I."/>
            <person name="Castelle C.J."/>
            <person name="Probst A.J."/>
            <person name="Thomas B.C."/>
            <person name="Singh A."/>
            <person name="Wilkins M.J."/>
            <person name="Karaoz U."/>
            <person name="Brodie E.L."/>
            <person name="Williams K.H."/>
            <person name="Hubbard S.S."/>
            <person name="Banfield J.F."/>
        </authorList>
    </citation>
    <scope>NUCLEOTIDE SEQUENCE [LARGE SCALE GENOMIC DNA]</scope>
</reference>
<dbReference type="EMBL" id="MFKX01000003">
    <property type="protein sequence ID" value="OGG58458.1"/>
    <property type="molecule type" value="Genomic_DNA"/>
</dbReference>
<evidence type="ECO:0000313" key="14">
    <source>
        <dbReference type="Proteomes" id="UP000177958"/>
    </source>
</evidence>
<dbReference type="CDD" id="cd00140">
    <property type="entry name" value="beta_clamp"/>
    <property type="match status" value="1"/>
</dbReference>
<dbReference type="NCBIfam" id="TIGR00663">
    <property type="entry name" value="dnan"/>
    <property type="match status" value="1"/>
</dbReference>
<dbReference type="Proteomes" id="UP000177958">
    <property type="component" value="Unassembled WGS sequence"/>
</dbReference>
<keyword evidence="8" id="KW-0238">DNA-binding</keyword>